<name>A0A1Z4EBB4_9MYCO</name>
<dbReference type="InterPro" id="IPR029062">
    <property type="entry name" value="Class_I_gatase-like"/>
</dbReference>
<dbReference type="GO" id="GO:0006355">
    <property type="term" value="P:regulation of DNA-templated transcription"/>
    <property type="evidence" value="ECO:0007669"/>
    <property type="project" value="TreeGrafter"/>
</dbReference>
<reference evidence="3" key="1">
    <citation type="submission" date="2017-06" db="EMBL/GenBank/DDBJ databases">
        <title>Complete Genome Sequence of Mycobacterium shigaense.</title>
        <authorList>
            <person name="Fukano H."/>
            <person name="Yoshida M."/>
            <person name="Kazumi Y."/>
            <person name="Ogura Y."/>
            <person name="Mitarai S."/>
            <person name="Hayashi T."/>
            <person name="Hoshino Y."/>
        </authorList>
    </citation>
    <scope>NUCLEOTIDE SEQUENCE [LARGE SCALE GENOMIC DNA]</scope>
    <source>
        <strain evidence="3">UN-152</strain>
    </source>
</reference>
<dbReference type="Gene3D" id="3.40.50.880">
    <property type="match status" value="1"/>
</dbReference>
<dbReference type="InterPro" id="IPR052158">
    <property type="entry name" value="INH-QAR"/>
</dbReference>
<proteinExistence type="predicted"/>
<evidence type="ECO:0000313" key="3">
    <source>
        <dbReference type="Proteomes" id="UP000217736"/>
    </source>
</evidence>
<dbReference type="EMBL" id="AP018164">
    <property type="protein sequence ID" value="BAX90236.1"/>
    <property type="molecule type" value="Genomic_DNA"/>
</dbReference>
<dbReference type="InterPro" id="IPR002818">
    <property type="entry name" value="DJ-1/PfpI"/>
</dbReference>
<dbReference type="PANTHER" id="PTHR43130:SF3">
    <property type="entry name" value="HTH-TYPE TRANSCRIPTIONAL REGULATOR RV1931C"/>
    <property type="match status" value="1"/>
</dbReference>
<dbReference type="KEGG" id="mshg:MSG_00069"/>
<evidence type="ECO:0000259" key="1">
    <source>
        <dbReference type="Pfam" id="PF01965"/>
    </source>
</evidence>
<evidence type="ECO:0000313" key="2">
    <source>
        <dbReference type="EMBL" id="BAX90236.1"/>
    </source>
</evidence>
<gene>
    <name evidence="2" type="ORF">MSG_00069</name>
</gene>
<dbReference type="AlphaFoldDB" id="A0A1Z4EBB4"/>
<dbReference type="SUPFAM" id="SSF52317">
    <property type="entry name" value="Class I glutamine amidotransferase-like"/>
    <property type="match status" value="1"/>
</dbReference>
<accession>A0A1Z4EBB4</accession>
<dbReference type="Pfam" id="PF01965">
    <property type="entry name" value="DJ-1_PfpI"/>
    <property type="match status" value="1"/>
</dbReference>
<keyword evidence="3" id="KW-1185">Reference proteome</keyword>
<feature type="domain" description="DJ-1/PfpI" evidence="1">
    <location>
        <begin position="15"/>
        <end position="106"/>
    </location>
</feature>
<organism evidence="2 3">
    <name type="scientific">Mycobacterium shigaense</name>
    <dbReference type="NCBI Taxonomy" id="722731"/>
    <lineage>
        <taxon>Bacteria</taxon>
        <taxon>Bacillati</taxon>
        <taxon>Actinomycetota</taxon>
        <taxon>Actinomycetes</taxon>
        <taxon>Mycobacteriales</taxon>
        <taxon>Mycobacteriaceae</taxon>
        <taxon>Mycobacterium</taxon>
        <taxon>Mycobacterium simiae complex</taxon>
    </lineage>
</organism>
<sequence>MMSSPSVLGGSEARSVVILGFPGVQGLGIVGPHDVFTGAALLTGGGYRVSVVSQDGQPVATSTSLAFVAEAMPEPRAVDTLVLPCGSGVDPARQDPGNISWIKSAALTFVVWSACAPVRFWLLRRVSSTAVV</sequence>
<protein>
    <submittedName>
        <fullName evidence="2">AraC family transcriptional regulator</fullName>
    </submittedName>
</protein>
<dbReference type="Proteomes" id="UP000217736">
    <property type="component" value="Chromosome"/>
</dbReference>
<dbReference type="PANTHER" id="PTHR43130">
    <property type="entry name" value="ARAC-FAMILY TRANSCRIPTIONAL REGULATOR"/>
    <property type="match status" value="1"/>
</dbReference>